<feature type="signal peptide" evidence="2">
    <location>
        <begin position="1"/>
        <end position="20"/>
    </location>
</feature>
<dbReference type="Pfam" id="PF03648">
    <property type="entry name" value="Glyco_hydro_67N"/>
    <property type="match status" value="1"/>
</dbReference>
<keyword evidence="2" id="KW-0732">Signal</keyword>
<evidence type="ECO:0000313" key="5">
    <source>
        <dbReference type="Proteomes" id="UP000006008"/>
    </source>
</evidence>
<dbReference type="InterPro" id="IPR008979">
    <property type="entry name" value="Galactose-bd-like_sf"/>
</dbReference>
<dbReference type="AlphaFoldDB" id="G5H604"/>
<dbReference type="PANTHER" id="PTHR47406">
    <property type="entry name" value="COAGULATION FACTOR 5/8 TYPE, C-TERMINAL"/>
    <property type="match status" value="1"/>
</dbReference>
<feature type="domain" description="Alpha glucuronidase N-terminal" evidence="3">
    <location>
        <begin position="34"/>
        <end position="120"/>
    </location>
</feature>
<name>G5H604_9BACT</name>
<keyword evidence="5" id="KW-1185">Reference proteome</keyword>
<proteinExistence type="predicted"/>
<accession>G5H604</accession>
<organism evidence="4 5">
    <name type="scientific">Alistipes indistinctus YIT 12060</name>
    <dbReference type="NCBI Taxonomy" id="742725"/>
    <lineage>
        <taxon>Bacteria</taxon>
        <taxon>Pseudomonadati</taxon>
        <taxon>Bacteroidota</taxon>
        <taxon>Bacteroidia</taxon>
        <taxon>Bacteroidales</taxon>
        <taxon>Rikenellaceae</taxon>
        <taxon>Alistipes</taxon>
    </lineage>
</organism>
<dbReference type="Pfam" id="PF16126">
    <property type="entry name" value="DUF4838"/>
    <property type="match status" value="1"/>
</dbReference>
<dbReference type="Gene3D" id="2.60.120.260">
    <property type="entry name" value="Galactose-binding domain-like"/>
    <property type="match status" value="1"/>
</dbReference>
<evidence type="ECO:0000313" key="4">
    <source>
        <dbReference type="EMBL" id="EHB93098.1"/>
    </source>
</evidence>
<dbReference type="PATRIC" id="fig|742725.3.peg.411"/>
<dbReference type="EMBL" id="ADLD01000004">
    <property type="protein sequence ID" value="EHB93098.1"/>
    <property type="molecule type" value="Genomic_DNA"/>
</dbReference>
<dbReference type="Gene3D" id="3.30.379.10">
    <property type="entry name" value="Chitobiase/beta-hexosaminidase domain 2-like"/>
    <property type="match status" value="1"/>
</dbReference>
<evidence type="ECO:0000256" key="1">
    <source>
        <dbReference type="ARBA" id="ARBA00022801"/>
    </source>
</evidence>
<gene>
    <name evidence="4" type="ORF">HMPREF9450_00364</name>
</gene>
<dbReference type="InterPro" id="IPR029018">
    <property type="entry name" value="Hex-like_dom2"/>
</dbReference>
<dbReference type="PROSITE" id="PS51257">
    <property type="entry name" value="PROKAR_LIPOPROTEIN"/>
    <property type="match status" value="1"/>
</dbReference>
<dbReference type="GeneID" id="92816786"/>
<evidence type="ECO:0000259" key="3">
    <source>
        <dbReference type="Pfam" id="PF03648"/>
    </source>
</evidence>
<protein>
    <recommendedName>
        <fullName evidence="3">Alpha glucuronidase N-terminal domain-containing protein</fullName>
    </recommendedName>
</protein>
<keyword evidence="1" id="KW-0378">Hydrolase</keyword>
<sequence length="748" mass="84757">MKTKLSLIGVLASLLLGACSKSIVLNDYVIVKPAAATATEAKAASELQKYLFEISGAELPVVSDTAPPTDREILIGITNRLRDDSLARFGEDGFVIRTDGKRLAIYGGPRHGALYGVYTLLEKYFGCRKYTAEPVAVPHTAKLRIGVPLDDEQIPQITSRYTYTMPYDSLYLDWHKLNHELDCRISEFGLFVHTFNTLLPPEKYYAQHPEYYAMVKGRRVATQPCLSNPQVLEIVCDELSRRIAANPEAKYWSVSANDNYGYCTCPECAKIDAEEESPAGSVVRFANKVAARFPNKTISTLGYLYSRKAPKTKPAPNVNIMFCSIECDRHMPIADDPGSADFRRDMEAWAALTDNIFVWDYCGSFKELQMPTPGFGVMQSNIQYFVRNGVKIFFEQCSGPMGSEFHQLRGYLAAKLLWDPELDFDATMNDFLNGYYGAAGPIIREYIDLLRQNREASGEPFGIFNYTTDFAGSWLAPDKLRGYLAILDRAEAAVAGDTTLLRRVHYTRQPVQFAQLELSRTDPYGPEGYLEEVGGHWQVKREWLDKLHDFVTSCKLNGVKNVCEWHNEPDSYLRQVLRSAQVEQVDNLAFGKPVRASVPVAENRNPQGQGTQLLTDGVRGTEIYRSQWLGYYQPEVDFYIDLDTVQPVYHVDASFLQILWESAFLPESVEVYTSTDGKRYQTVGRQTNTVLREPFFGIKQFDCDFAPRPVRYVRVRVKAMELCPAWHYYAGDDALFFIDEIVVRKADY</sequence>
<dbReference type="Proteomes" id="UP000006008">
    <property type="component" value="Unassembled WGS sequence"/>
</dbReference>
<dbReference type="OrthoDB" id="1099022at2"/>
<dbReference type="HOGENOM" id="CLU_019083_0_0_10"/>
<evidence type="ECO:0000256" key="2">
    <source>
        <dbReference type="SAM" id="SignalP"/>
    </source>
</evidence>
<dbReference type="InterPro" id="IPR005154">
    <property type="entry name" value="Glyco_hydro_67_aGlcAse_N"/>
</dbReference>
<dbReference type="PANTHER" id="PTHR47406:SF2">
    <property type="entry name" value="ALPHA GLUCURONIDASE N-TERMINAL DOMAIN-CONTAINING PROTEIN"/>
    <property type="match status" value="1"/>
</dbReference>
<dbReference type="STRING" id="742725.HMPREF9450_00364"/>
<reference evidence="4 5" key="1">
    <citation type="submission" date="2011-08" db="EMBL/GenBank/DDBJ databases">
        <title>The Genome Sequence of Alistipes indistinctus YIT 12060.</title>
        <authorList>
            <consortium name="The Broad Institute Genome Sequencing Platform"/>
            <person name="Earl A."/>
            <person name="Ward D."/>
            <person name="Feldgarden M."/>
            <person name="Gevers D."/>
            <person name="Morotomi M."/>
            <person name="Young S.K."/>
            <person name="Zeng Q."/>
            <person name="Gargeya S."/>
            <person name="Fitzgerald M."/>
            <person name="Haas B."/>
            <person name="Abouelleil A."/>
            <person name="Alvarado L."/>
            <person name="Arachchi H.M."/>
            <person name="Berlin A."/>
            <person name="Brown A."/>
            <person name="Chapman S.B."/>
            <person name="Chen Z."/>
            <person name="Dunbar C."/>
            <person name="Freedman E."/>
            <person name="Gearin G."/>
            <person name="Gellesch M."/>
            <person name="Goldberg J."/>
            <person name="Griggs A."/>
            <person name="Gujja S."/>
            <person name="Heiman D."/>
            <person name="Howarth C."/>
            <person name="Larson L."/>
            <person name="Lui A."/>
            <person name="MacDonald P.J.P."/>
            <person name="Montmayeur A."/>
            <person name="Murphy C."/>
            <person name="Neiman D."/>
            <person name="Pearson M."/>
            <person name="Priest M."/>
            <person name="Roberts A."/>
            <person name="Saif S."/>
            <person name="Shea T."/>
            <person name="Shenoy N."/>
            <person name="Sisk P."/>
            <person name="Stolte C."/>
            <person name="Sykes S."/>
            <person name="Wortman J."/>
            <person name="Nusbaum C."/>
            <person name="Birren B."/>
        </authorList>
    </citation>
    <scope>NUCLEOTIDE SEQUENCE [LARGE SCALE GENOMIC DNA]</scope>
    <source>
        <strain evidence="4 5">YIT 12060</strain>
    </source>
</reference>
<feature type="chain" id="PRO_5003477858" description="Alpha glucuronidase N-terminal domain-containing protein" evidence="2">
    <location>
        <begin position="21"/>
        <end position="748"/>
    </location>
</feature>
<dbReference type="SUPFAM" id="SSF49785">
    <property type="entry name" value="Galactose-binding domain-like"/>
    <property type="match status" value="1"/>
</dbReference>
<dbReference type="InterPro" id="IPR032287">
    <property type="entry name" value="DUF4838"/>
</dbReference>
<dbReference type="GO" id="GO:0045493">
    <property type="term" value="P:xylan catabolic process"/>
    <property type="evidence" value="ECO:0007669"/>
    <property type="project" value="InterPro"/>
</dbReference>
<dbReference type="RefSeq" id="WP_009133170.1">
    <property type="nucleotide sequence ID" value="NZ_CP102250.1"/>
</dbReference>
<dbReference type="GO" id="GO:0046559">
    <property type="term" value="F:alpha-glucuronidase activity"/>
    <property type="evidence" value="ECO:0007669"/>
    <property type="project" value="InterPro"/>
</dbReference>
<dbReference type="eggNOG" id="COG3525">
    <property type="taxonomic scope" value="Bacteria"/>
</dbReference>
<dbReference type="SUPFAM" id="SSF55545">
    <property type="entry name" value="beta-N-acetylhexosaminidase-like domain"/>
    <property type="match status" value="1"/>
</dbReference>
<comment type="caution">
    <text evidence="4">The sequence shown here is derived from an EMBL/GenBank/DDBJ whole genome shotgun (WGS) entry which is preliminary data.</text>
</comment>